<evidence type="ECO:0000259" key="7">
    <source>
        <dbReference type="Pfam" id="PF25967"/>
    </source>
</evidence>
<comment type="similarity">
    <text evidence="2">Belongs to the membrane fusion protein (MFP) (TC 8.A.1) family.</text>
</comment>
<dbReference type="Gene3D" id="2.40.50.100">
    <property type="match status" value="1"/>
</dbReference>
<dbReference type="Pfam" id="PF25967">
    <property type="entry name" value="RND-MFP_C"/>
    <property type="match status" value="1"/>
</dbReference>
<dbReference type="InterPro" id="IPR058626">
    <property type="entry name" value="MdtA-like_b-barrel"/>
</dbReference>
<dbReference type="SUPFAM" id="SSF111369">
    <property type="entry name" value="HlyD-like secretion proteins"/>
    <property type="match status" value="1"/>
</dbReference>
<dbReference type="NCBIfam" id="TIGR01730">
    <property type="entry name" value="RND_mfp"/>
    <property type="match status" value="1"/>
</dbReference>
<dbReference type="InterPro" id="IPR058627">
    <property type="entry name" value="MdtA-like_C"/>
</dbReference>
<comment type="subcellular location">
    <subcellularLocation>
        <location evidence="1">Cell envelope</location>
    </subcellularLocation>
</comment>
<proteinExistence type="inferred from homology"/>
<feature type="domain" description="Multidrug resistance protein MdtA-like barrel-sandwich hybrid" evidence="5">
    <location>
        <begin position="66"/>
        <end position="207"/>
    </location>
</feature>
<dbReference type="Pfam" id="PF25917">
    <property type="entry name" value="BSH_RND"/>
    <property type="match status" value="1"/>
</dbReference>
<dbReference type="Gene3D" id="2.40.420.20">
    <property type="match status" value="1"/>
</dbReference>
<evidence type="ECO:0000256" key="1">
    <source>
        <dbReference type="ARBA" id="ARBA00004196"/>
    </source>
</evidence>
<evidence type="ECO:0000259" key="5">
    <source>
        <dbReference type="Pfam" id="PF25917"/>
    </source>
</evidence>
<dbReference type="OrthoDB" id="9783047at2"/>
<evidence type="ECO:0000259" key="4">
    <source>
        <dbReference type="Pfam" id="PF25876"/>
    </source>
</evidence>
<evidence type="ECO:0000259" key="6">
    <source>
        <dbReference type="Pfam" id="PF25944"/>
    </source>
</evidence>
<dbReference type="Pfam" id="PF25876">
    <property type="entry name" value="HH_MFP_RND"/>
    <property type="match status" value="1"/>
</dbReference>
<dbReference type="Gene3D" id="2.40.30.170">
    <property type="match status" value="1"/>
</dbReference>
<dbReference type="GO" id="GO:0046677">
    <property type="term" value="P:response to antibiotic"/>
    <property type="evidence" value="ECO:0007669"/>
    <property type="project" value="TreeGrafter"/>
</dbReference>
<feature type="signal peptide" evidence="3">
    <location>
        <begin position="1"/>
        <end position="29"/>
    </location>
</feature>
<gene>
    <name evidence="8" type="ORF">DIC66_11550</name>
</gene>
<feature type="domain" description="Multidrug resistance protein MdtA-like C-terminal permuted SH3" evidence="7">
    <location>
        <begin position="300"/>
        <end position="359"/>
    </location>
</feature>
<dbReference type="PROSITE" id="PS51257">
    <property type="entry name" value="PROKAR_LIPOPROTEIN"/>
    <property type="match status" value="1"/>
</dbReference>
<feature type="domain" description="Multidrug resistance protein MdtA-like beta-barrel" evidence="6">
    <location>
        <begin position="214"/>
        <end position="294"/>
    </location>
</feature>
<dbReference type="AlphaFoldDB" id="A0A3E1RC76"/>
<keyword evidence="3" id="KW-0732">Signal</keyword>
<dbReference type="PANTHER" id="PTHR30158">
    <property type="entry name" value="ACRA/E-RELATED COMPONENT OF DRUG EFFLUX TRANSPORTER"/>
    <property type="match status" value="1"/>
</dbReference>
<organism evidence="8 9">
    <name type="scientific">Rhodoferax lacus</name>
    <dbReference type="NCBI Taxonomy" id="2184758"/>
    <lineage>
        <taxon>Bacteria</taxon>
        <taxon>Pseudomonadati</taxon>
        <taxon>Pseudomonadota</taxon>
        <taxon>Betaproteobacteria</taxon>
        <taxon>Burkholderiales</taxon>
        <taxon>Comamonadaceae</taxon>
        <taxon>Rhodoferax</taxon>
    </lineage>
</organism>
<keyword evidence="9" id="KW-1185">Reference proteome</keyword>
<comment type="caution">
    <text evidence="8">The sequence shown here is derived from an EMBL/GenBank/DDBJ whole genome shotgun (WGS) entry which is preliminary data.</text>
</comment>
<evidence type="ECO:0000256" key="3">
    <source>
        <dbReference type="SAM" id="SignalP"/>
    </source>
</evidence>
<evidence type="ECO:0000313" key="9">
    <source>
        <dbReference type="Proteomes" id="UP000260665"/>
    </source>
</evidence>
<dbReference type="InterPro" id="IPR058624">
    <property type="entry name" value="MdtA-like_HH"/>
</dbReference>
<reference evidence="8 9" key="1">
    <citation type="submission" date="2018-05" db="EMBL/GenBank/DDBJ databases">
        <title>Rhodoferax soyangensis sp.nov., isolated from an oligotrophic freshwater lake.</title>
        <authorList>
            <person name="Park M."/>
        </authorList>
    </citation>
    <scope>NUCLEOTIDE SEQUENCE [LARGE SCALE GENOMIC DNA]</scope>
    <source>
        <strain evidence="8 9">IMCC26218</strain>
    </source>
</reference>
<dbReference type="InterPro" id="IPR006143">
    <property type="entry name" value="RND_pump_MFP"/>
</dbReference>
<dbReference type="EMBL" id="QFZK01000006">
    <property type="protein sequence ID" value="RFO96652.1"/>
    <property type="molecule type" value="Genomic_DNA"/>
</dbReference>
<dbReference type="Proteomes" id="UP000260665">
    <property type="component" value="Unassembled WGS sequence"/>
</dbReference>
<sequence length="375" mass="39868">MKNIPPYSPVLILAVLASAALVSGCSKTAASPAAVPPMPTVTVAHPEKSVVQDAMDYTGRIEPAHSVEVRSRVSGYLEAIKFRDGQQVKAGDPLFTIDPRPFLATRDRAQAALAQAMARQKLASAQFARLSRIHEAGASSTEELDRARSEFESAQATVLASEADLRSAEVELSFTTVRAALSGKVSDHRLDVGNYITGGTAQGGVLTTIVAQSPVRAVVEVSEADFQRLRQQKKFPERVQLRVDGMAGTQSAPLDFVDNEISPRSGTVRLHATMGNTDQTVVPGNFAHVRIPVGAPQERLLVPDAVVQSDQTKKMVLVVDSSGKVMAKRVEVGSLVDNKRVVLAGLLAEDRVIVSGAQRVRPGDSVQVAKPANGG</sequence>
<feature type="chain" id="PRO_5017808113" evidence="3">
    <location>
        <begin position="30"/>
        <end position="375"/>
    </location>
</feature>
<feature type="domain" description="Multidrug resistance protein MdtA-like alpha-helical hairpin" evidence="4">
    <location>
        <begin position="107"/>
        <end position="175"/>
    </location>
</feature>
<dbReference type="InterPro" id="IPR058625">
    <property type="entry name" value="MdtA-like_BSH"/>
</dbReference>
<dbReference type="GO" id="GO:0030313">
    <property type="term" value="C:cell envelope"/>
    <property type="evidence" value="ECO:0007669"/>
    <property type="project" value="UniProtKB-SubCell"/>
</dbReference>
<dbReference type="GO" id="GO:0005886">
    <property type="term" value="C:plasma membrane"/>
    <property type="evidence" value="ECO:0007669"/>
    <property type="project" value="TreeGrafter"/>
</dbReference>
<dbReference type="PANTHER" id="PTHR30158:SF10">
    <property type="entry name" value="CATION EFFLUX PUMP"/>
    <property type="match status" value="1"/>
</dbReference>
<dbReference type="GO" id="GO:0022857">
    <property type="term" value="F:transmembrane transporter activity"/>
    <property type="evidence" value="ECO:0007669"/>
    <property type="project" value="InterPro"/>
</dbReference>
<dbReference type="Pfam" id="PF25944">
    <property type="entry name" value="Beta-barrel_RND"/>
    <property type="match status" value="1"/>
</dbReference>
<protein>
    <submittedName>
        <fullName evidence="8">Efflux transporter periplasmic adaptor subunit</fullName>
    </submittedName>
</protein>
<evidence type="ECO:0000313" key="8">
    <source>
        <dbReference type="EMBL" id="RFO96652.1"/>
    </source>
</evidence>
<name>A0A3E1RC76_9BURK</name>
<accession>A0A3E1RC76</accession>
<dbReference type="RefSeq" id="WP_117177307.1">
    <property type="nucleotide sequence ID" value="NZ_QFZK01000006.1"/>
</dbReference>
<evidence type="ECO:0000256" key="2">
    <source>
        <dbReference type="ARBA" id="ARBA00009477"/>
    </source>
</evidence>
<dbReference type="Gene3D" id="1.10.287.470">
    <property type="entry name" value="Helix hairpin bin"/>
    <property type="match status" value="1"/>
</dbReference>